<feature type="region of interest" description="Disordered" evidence="1">
    <location>
        <begin position="40"/>
        <end position="71"/>
    </location>
</feature>
<dbReference type="InterPro" id="IPR005471">
    <property type="entry name" value="Tscrpt_reg_IclR_N"/>
</dbReference>
<dbReference type="GO" id="GO:0006355">
    <property type="term" value="P:regulation of DNA-templated transcription"/>
    <property type="evidence" value="ECO:0007669"/>
    <property type="project" value="InterPro"/>
</dbReference>
<dbReference type="GO" id="GO:0003677">
    <property type="term" value="F:DNA binding"/>
    <property type="evidence" value="ECO:0007669"/>
    <property type="project" value="InterPro"/>
</dbReference>
<feature type="compositionally biased region" description="Basic residues" evidence="1">
    <location>
        <begin position="52"/>
        <end position="64"/>
    </location>
</feature>
<feature type="compositionally biased region" description="Basic residues" evidence="1">
    <location>
        <begin position="127"/>
        <end position="138"/>
    </location>
</feature>
<protein>
    <submittedName>
        <fullName evidence="3">Unannotated protein</fullName>
    </submittedName>
</protein>
<feature type="region of interest" description="Disordered" evidence="1">
    <location>
        <begin position="114"/>
        <end position="138"/>
    </location>
</feature>
<feature type="domain" description="HTH iclR-type" evidence="2">
    <location>
        <begin position="66"/>
        <end position="112"/>
    </location>
</feature>
<dbReference type="InterPro" id="IPR001387">
    <property type="entry name" value="Cro/C1-type_HTH"/>
</dbReference>
<dbReference type="SUPFAM" id="SSF46785">
    <property type="entry name" value="Winged helix' DNA-binding domain"/>
    <property type="match status" value="1"/>
</dbReference>
<accession>A0A6J7EI86</accession>
<reference evidence="3" key="1">
    <citation type="submission" date="2020-05" db="EMBL/GenBank/DDBJ databases">
        <authorList>
            <person name="Chiriac C."/>
            <person name="Salcher M."/>
            <person name="Ghai R."/>
            <person name="Kavagutti S V."/>
        </authorList>
    </citation>
    <scope>NUCLEOTIDE SEQUENCE</scope>
</reference>
<dbReference type="CDD" id="cd00093">
    <property type="entry name" value="HTH_XRE"/>
    <property type="match status" value="1"/>
</dbReference>
<organism evidence="3">
    <name type="scientific">freshwater metagenome</name>
    <dbReference type="NCBI Taxonomy" id="449393"/>
    <lineage>
        <taxon>unclassified sequences</taxon>
        <taxon>metagenomes</taxon>
        <taxon>ecological metagenomes</taxon>
    </lineage>
</organism>
<dbReference type="Pfam" id="PF09339">
    <property type="entry name" value="HTH_IclR"/>
    <property type="match status" value="1"/>
</dbReference>
<sequence>MPADHVDAVVRDIEVRIDEIQPVVEEYERLIGALRLLRGDSAMRGPGGTRRPTGRKPGRPRGSGHRGGEALKVLRERPGMTVAEIASAIGTHRNYLFRVLPTLADQGLLVKEGPKWYPVGSEPSAKSSKKKSKGGKKK</sequence>
<evidence type="ECO:0000313" key="3">
    <source>
        <dbReference type="EMBL" id="CAB4881378.1"/>
    </source>
</evidence>
<dbReference type="Gene3D" id="1.10.10.10">
    <property type="entry name" value="Winged helix-like DNA-binding domain superfamily/Winged helix DNA-binding domain"/>
    <property type="match status" value="1"/>
</dbReference>
<proteinExistence type="predicted"/>
<evidence type="ECO:0000256" key="1">
    <source>
        <dbReference type="SAM" id="MobiDB-lite"/>
    </source>
</evidence>
<dbReference type="InterPro" id="IPR036390">
    <property type="entry name" value="WH_DNA-bd_sf"/>
</dbReference>
<dbReference type="InterPro" id="IPR036388">
    <property type="entry name" value="WH-like_DNA-bd_sf"/>
</dbReference>
<gene>
    <name evidence="3" type="ORF">UFOPK3444_01462</name>
</gene>
<dbReference type="AlphaFoldDB" id="A0A6J7EI86"/>
<dbReference type="EMBL" id="CAFBLU010000036">
    <property type="protein sequence ID" value="CAB4881378.1"/>
    <property type="molecule type" value="Genomic_DNA"/>
</dbReference>
<evidence type="ECO:0000259" key="2">
    <source>
        <dbReference type="Pfam" id="PF09339"/>
    </source>
</evidence>
<name>A0A6J7EI86_9ZZZZ</name>